<keyword evidence="2" id="KW-0732">Signal</keyword>
<gene>
    <name evidence="7" type="ORF">ACHAXA_008550</name>
</gene>
<organism evidence="7 8">
    <name type="scientific">Cyclostephanos tholiformis</name>
    <dbReference type="NCBI Taxonomy" id="382380"/>
    <lineage>
        <taxon>Eukaryota</taxon>
        <taxon>Sar</taxon>
        <taxon>Stramenopiles</taxon>
        <taxon>Ochrophyta</taxon>
        <taxon>Bacillariophyta</taxon>
        <taxon>Coscinodiscophyceae</taxon>
        <taxon>Thalassiosirophycidae</taxon>
        <taxon>Stephanodiscales</taxon>
        <taxon>Stephanodiscaceae</taxon>
        <taxon>Cyclostephanos</taxon>
    </lineage>
</organism>
<comment type="caution">
    <text evidence="7">The sequence shown here is derived from an EMBL/GenBank/DDBJ whole genome shotgun (WGS) entry which is preliminary data.</text>
</comment>
<reference evidence="7 8" key="1">
    <citation type="submission" date="2024-10" db="EMBL/GenBank/DDBJ databases">
        <title>Updated reference genomes for cyclostephanoid diatoms.</title>
        <authorList>
            <person name="Roberts W.R."/>
            <person name="Alverson A.J."/>
        </authorList>
    </citation>
    <scope>NUCLEOTIDE SEQUENCE [LARGE SCALE GENOMIC DNA]</scope>
    <source>
        <strain evidence="7 8">AJA228-03</strain>
    </source>
</reference>
<keyword evidence="3" id="KW-0256">Endoplasmic reticulum</keyword>
<feature type="domain" description="MRH" evidence="6">
    <location>
        <begin position="736"/>
        <end position="943"/>
    </location>
</feature>
<dbReference type="GO" id="GO:0005783">
    <property type="term" value="C:endoplasmic reticulum"/>
    <property type="evidence" value="ECO:0007669"/>
    <property type="project" value="UniProtKB-SubCell"/>
</dbReference>
<comment type="subcellular location">
    <subcellularLocation>
        <location evidence="1">Endoplasmic reticulum</location>
    </subcellularLocation>
</comment>
<evidence type="ECO:0000259" key="6">
    <source>
        <dbReference type="PROSITE" id="PS51914"/>
    </source>
</evidence>
<proteinExistence type="predicted"/>
<evidence type="ECO:0000313" key="8">
    <source>
        <dbReference type="Proteomes" id="UP001530377"/>
    </source>
</evidence>
<feature type="compositionally biased region" description="Basic and acidic residues" evidence="5">
    <location>
        <begin position="88"/>
        <end position="101"/>
    </location>
</feature>
<feature type="compositionally biased region" description="Basic and acidic residues" evidence="5">
    <location>
        <begin position="357"/>
        <end position="366"/>
    </location>
</feature>
<feature type="compositionally biased region" description="Basic and acidic residues" evidence="5">
    <location>
        <begin position="120"/>
        <end position="133"/>
    </location>
</feature>
<dbReference type="Proteomes" id="UP001530377">
    <property type="component" value="Unassembled WGS sequence"/>
</dbReference>
<keyword evidence="8" id="KW-1185">Reference proteome</keyword>
<dbReference type="InterPro" id="IPR012913">
    <property type="entry name" value="OS9-like_dom"/>
</dbReference>
<name>A0ABD3RAB3_9STRA</name>
<dbReference type="InterPro" id="IPR044865">
    <property type="entry name" value="MRH_dom"/>
</dbReference>
<dbReference type="InterPro" id="IPR009011">
    <property type="entry name" value="Man6P_isomerase_rcpt-bd_dom_sf"/>
</dbReference>
<dbReference type="InterPro" id="IPR045149">
    <property type="entry name" value="OS-9-like"/>
</dbReference>
<feature type="region of interest" description="Disordered" evidence="5">
    <location>
        <begin position="68"/>
        <end position="143"/>
    </location>
</feature>
<keyword evidence="4" id="KW-1015">Disulfide bond</keyword>
<feature type="compositionally biased region" description="Basic and acidic residues" evidence="5">
    <location>
        <begin position="373"/>
        <end position="386"/>
    </location>
</feature>
<evidence type="ECO:0000256" key="4">
    <source>
        <dbReference type="ARBA" id="ARBA00023157"/>
    </source>
</evidence>
<evidence type="ECO:0000256" key="3">
    <source>
        <dbReference type="ARBA" id="ARBA00022824"/>
    </source>
</evidence>
<dbReference type="PANTHER" id="PTHR15414">
    <property type="entry name" value="OS-9-RELATED"/>
    <property type="match status" value="1"/>
</dbReference>
<dbReference type="EMBL" id="JALLPB020000366">
    <property type="protein sequence ID" value="KAL3809898.1"/>
    <property type="molecule type" value="Genomic_DNA"/>
</dbReference>
<feature type="region of interest" description="Disordered" evidence="5">
    <location>
        <begin position="357"/>
        <end position="391"/>
    </location>
</feature>
<dbReference type="Gene3D" id="2.70.130.10">
    <property type="entry name" value="Mannose-6-phosphate receptor binding domain"/>
    <property type="match status" value="2"/>
</dbReference>
<evidence type="ECO:0000256" key="1">
    <source>
        <dbReference type="ARBA" id="ARBA00004240"/>
    </source>
</evidence>
<sequence>MYDSVFHSTFEEYDPIRFDPYSFSGAPLGGWGRATRSRLATLPIRLVVESGSVEGGYGGGLELLFGGGGSGEGRGGGGEETLDQMGEAAREEKDDGDRVAGEDVDEDSSYQLVQGDDDSPADRSSIEQKKKETPSTSIDVLHSTGPHFTIHDATGQRFVCRMYPEDELIVSSRIDSAFYPAVTVWDEDAVVAIEDHDASTKVTGDENVFDDEDVLGGVLGGSIADRFKFSLTGIGGDVGNLPEGIRASVSKMLRKLGMVEAADALVAENRRRQQQRPDIAANDDPLVDVEVNMADEAVAAAADENFDGVMMMIVDDGGIVDGLDDVGGFDGNDNEMVAAGISDIIRAAVVGAGIGASKKENSKDGDDGGGYEGENHPKESNGRDRSSSSAPPRLTVSEVFKLLESLDGVCAQLHNGGWWSYEWCHQDTVKQFHVAFTNDSPQRLEIHDVSLIGQFDGITKIIYPKGIYDGKLMEGVITTARRVHGGDEDEISFKMVDQSAGEYEILSSDFFVPSLTDREKVKLGHERGPIIVQTFPYGDYCDEVNYHRIMKVELVCCTDDEIHQLLESKKPRTARKASDDEVKEETPQAVLVTVKEEETCVYRSRVCTPVLCPMPVPDPFATETPATKEVTANTATTMASTEHTAEQRMQDPIGSVFNAIFGNDIAEHRGELRVYFPDEVTDQEFDELIRQAEEGLDFTNDPAFERVKRTLRETRDGGRIANAKKLNIKNLLIDENDGTDIVGKSPSPIPKVMNVKAGESIREILDKTLGKRPCLMKNLGWWTYELCHRELIRQYHVENIIDATTGFAKQKITSEHLMGVYRDSGNSIEDYPNEDEHLHVVNAAFRSPTDLGVGNVNKNDRQQPSMAGGNGAVYEQEYKHGAICDHEDVALSVIKGGNVLKGSVERSSTVRYMCGKQWELIDVKEDSTCHYLLDVTVPELCQHNLFRAPMTKTQVVKCLPV</sequence>
<accession>A0ABD3RAB3</accession>
<protein>
    <recommendedName>
        <fullName evidence="6">MRH domain-containing protein</fullName>
    </recommendedName>
</protein>
<evidence type="ECO:0000256" key="5">
    <source>
        <dbReference type="SAM" id="MobiDB-lite"/>
    </source>
</evidence>
<dbReference type="PANTHER" id="PTHR15414:SF0">
    <property type="entry name" value="ENDOPLASMIC RETICULUM LECTIN 1"/>
    <property type="match status" value="1"/>
</dbReference>
<evidence type="ECO:0000313" key="7">
    <source>
        <dbReference type="EMBL" id="KAL3809898.1"/>
    </source>
</evidence>
<dbReference type="AlphaFoldDB" id="A0ABD3RAB3"/>
<feature type="compositionally biased region" description="Gly residues" evidence="5">
    <location>
        <begin position="68"/>
        <end position="79"/>
    </location>
</feature>
<dbReference type="Pfam" id="PF07915">
    <property type="entry name" value="PRKCSH"/>
    <property type="match status" value="2"/>
</dbReference>
<dbReference type="PROSITE" id="PS51914">
    <property type="entry name" value="MRH"/>
    <property type="match status" value="1"/>
</dbReference>
<evidence type="ECO:0000256" key="2">
    <source>
        <dbReference type="ARBA" id="ARBA00022729"/>
    </source>
</evidence>